<evidence type="ECO:0000256" key="1">
    <source>
        <dbReference type="SAM" id="MobiDB-lite"/>
    </source>
</evidence>
<dbReference type="Gene3D" id="2.130.10.10">
    <property type="entry name" value="YVTN repeat-like/Quinoprotein amine dehydrogenase"/>
    <property type="match status" value="1"/>
</dbReference>
<accession>A0ABW1AU35</accession>
<proteinExistence type="predicted"/>
<organism evidence="2 3">
    <name type="scientific">Thauera sinica</name>
    <dbReference type="NCBI Taxonomy" id="2665146"/>
    <lineage>
        <taxon>Bacteria</taxon>
        <taxon>Pseudomonadati</taxon>
        <taxon>Pseudomonadota</taxon>
        <taxon>Betaproteobacteria</taxon>
        <taxon>Rhodocyclales</taxon>
        <taxon>Zoogloeaceae</taxon>
        <taxon>Thauera</taxon>
    </lineage>
</organism>
<evidence type="ECO:0000313" key="3">
    <source>
        <dbReference type="Proteomes" id="UP001595974"/>
    </source>
</evidence>
<dbReference type="SUPFAM" id="SSF110296">
    <property type="entry name" value="Oligoxyloglucan reducing end-specific cellobiohydrolase"/>
    <property type="match status" value="1"/>
</dbReference>
<keyword evidence="3" id="KW-1185">Reference proteome</keyword>
<dbReference type="InterPro" id="IPR015943">
    <property type="entry name" value="WD40/YVTN_repeat-like_dom_sf"/>
</dbReference>
<dbReference type="Proteomes" id="UP001595974">
    <property type="component" value="Unassembled WGS sequence"/>
</dbReference>
<evidence type="ECO:0008006" key="4">
    <source>
        <dbReference type="Google" id="ProtNLM"/>
    </source>
</evidence>
<comment type="caution">
    <text evidence="2">The sequence shown here is derived from an EMBL/GenBank/DDBJ whole genome shotgun (WGS) entry which is preliminary data.</text>
</comment>
<feature type="region of interest" description="Disordered" evidence="1">
    <location>
        <begin position="1"/>
        <end position="22"/>
    </location>
</feature>
<reference evidence="3" key="1">
    <citation type="journal article" date="2019" name="Int. J. Syst. Evol. Microbiol.">
        <title>The Global Catalogue of Microorganisms (GCM) 10K type strain sequencing project: providing services to taxonomists for standard genome sequencing and annotation.</title>
        <authorList>
            <consortium name="The Broad Institute Genomics Platform"/>
            <consortium name="The Broad Institute Genome Sequencing Center for Infectious Disease"/>
            <person name="Wu L."/>
            <person name="Ma J."/>
        </authorList>
    </citation>
    <scope>NUCLEOTIDE SEQUENCE [LARGE SCALE GENOMIC DNA]</scope>
    <source>
        <strain evidence="3">SHR3</strain>
    </source>
</reference>
<gene>
    <name evidence="2" type="ORF">ACFPTN_15640</name>
</gene>
<dbReference type="EMBL" id="JBHSOG010000060">
    <property type="protein sequence ID" value="MFC5770812.1"/>
    <property type="molecule type" value="Genomic_DNA"/>
</dbReference>
<protein>
    <recommendedName>
        <fullName evidence="4">Exo-alpha-sialidase</fullName>
    </recommendedName>
</protein>
<evidence type="ECO:0000313" key="2">
    <source>
        <dbReference type="EMBL" id="MFC5770812.1"/>
    </source>
</evidence>
<dbReference type="RefSeq" id="WP_198363260.1">
    <property type="nucleotide sequence ID" value="NZ_JBHSOG010000060.1"/>
</dbReference>
<sequence>MAADSDPRQAPGRTSSDGGDGTVLLVATRKGAWIYHGNPARSAWQADGPHFLGHIINHVVLDPRDGRTLLAAARTGHLGPTIFRSTDFGTNWQEASRPPAFAKAPPDGPGRAVDHTFWLTPCHGNEPGA</sequence>
<name>A0ABW1AU35_9RHOO</name>